<keyword evidence="2" id="KW-1185">Reference proteome</keyword>
<accession>A0A0F3GTW4</accession>
<evidence type="ECO:0000313" key="1">
    <source>
        <dbReference type="EMBL" id="KJU85374.1"/>
    </source>
</evidence>
<gene>
    <name evidence="1" type="ORF">MBAV_002432</name>
</gene>
<organism evidence="1 2">
    <name type="scientific">Candidatus Magnetobacterium bavaricum</name>
    <dbReference type="NCBI Taxonomy" id="29290"/>
    <lineage>
        <taxon>Bacteria</taxon>
        <taxon>Pseudomonadati</taxon>
        <taxon>Nitrospirota</taxon>
        <taxon>Thermodesulfovibrionia</taxon>
        <taxon>Thermodesulfovibrionales</taxon>
        <taxon>Candidatus Magnetobacteriaceae</taxon>
        <taxon>Candidatus Magnetobacterium</taxon>
    </lineage>
</organism>
<evidence type="ECO:0000313" key="2">
    <source>
        <dbReference type="Proteomes" id="UP000033423"/>
    </source>
</evidence>
<protein>
    <submittedName>
        <fullName evidence="1">Uncharacterized protein</fullName>
    </submittedName>
</protein>
<reference evidence="1 2" key="1">
    <citation type="submission" date="2015-02" db="EMBL/GenBank/DDBJ databases">
        <title>Single-cell genomics of uncultivated deep-branching MTB reveals a conserved set of magnetosome genes.</title>
        <authorList>
            <person name="Kolinko S."/>
            <person name="Richter M."/>
            <person name="Glockner F.O."/>
            <person name="Brachmann A."/>
            <person name="Schuler D."/>
        </authorList>
    </citation>
    <scope>NUCLEOTIDE SEQUENCE [LARGE SCALE GENOMIC DNA]</scope>
    <source>
        <strain evidence="1">TM-1</strain>
    </source>
</reference>
<comment type="caution">
    <text evidence="1">The sequence shown here is derived from an EMBL/GenBank/DDBJ whole genome shotgun (WGS) entry which is preliminary data.</text>
</comment>
<dbReference type="EMBL" id="LACI01001051">
    <property type="protein sequence ID" value="KJU85374.1"/>
    <property type="molecule type" value="Genomic_DNA"/>
</dbReference>
<dbReference type="Proteomes" id="UP000033423">
    <property type="component" value="Unassembled WGS sequence"/>
</dbReference>
<proteinExistence type="predicted"/>
<dbReference type="AlphaFoldDB" id="A0A0F3GTW4"/>
<name>A0A0F3GTW4_9BACT</name>
<sequence length="55" mass="5968">MPRGLPKLSALYLQPPLHISFSAQSLHLSLDSGMGLTCCQQFLRPSLTLPTGWSA</sequence>